<proteinExistence type="inferred from homology"/>
<evidence type="ECO:0000256" key="6">
    <source>
        <dbReference type="SAM" id="MobiDB-lite"/>
    </source>
</evidence>
<evidence type="ECO:0000256" key="7">
    <source>
        <dbReference type="SAM" id="Phobius"/>
    </source>
</evidence>
<feature type="transmembrane region" description="Helical" evidence="7">
    <location>
        <begin position="457"/>
        <end position="479"/>
    </location>
</feature>
<comment type="subcellular location">
    <subcellularLocation>
        <location evidence="1">Membrane</location>
        <topology evidence="1">Multi-pass membrane protein</topology>
    </subcellularLocation>
</comment>
<keyword evidence="3 7" id="KW-0812">Transmembrane</keyword>
<protein>
    <recommendedName>
        <fullName evidence="8">Major facilitator superfamily (MFS) profile domain-containing protein</fullName>
    </recommendedName>
</protein>
<feature type="transmembrane region" description="Helical" evidence="7">
    <location>
        <begin position="201"/>
        <end position="225"/>
    </location>
</feature>
<feature type="transmembrane region" description="Helical" evidence="7">
    <location>
        <begin position="485"/>
        <end position="505"/>
    </location>
</feature>
<feature type="transmembrane region" description="Helical" evidence="7">
    <location>
        <begin position="312"/>
        <end position="338"/>
    </location>
</feature>
<feature type="transmembrane region" description="Helical" evidence="7">
    <location>
        <begin position="143"/>
        <end position="164"/>
    </location>
</feature>
<feature type="transmembrane region" description="Helical" evidence="7">
    <location>
        <begin position="350"/>
        <end position="370"/>
    </location>
</feature>
<dbReference type="PANTHER" id="PTHR23502:SF68">
    <property type="entry name" value="MULTIDRUG TRANSPORTER, PUTATIVE (AFU_ORTHOLOGUE AFUA_3G01120)-RELATED"/>
    <property type="match status" value="1"/>
</dbReference>
<keyword evidence="10" id="KW-1185">Reference proteome</keyword>
<organism evidence="9 10">
    <name type="scientific">Talaromyces pinophilus</name>
    <name type="common">Penicillium pinophilum</name>
    <dbReference type="NCBI Taxonomy" id="128442"/>
    <lineage>
        <taxon>Eukaryota</taxon>
        <taxon>Fungi</taxon>
        <taxon>Dikarya</taxon>
        <taxon>Ascomycota</taxon>
        <taxon>Pezizomycotina</taxon>
        <taxon>Eurotiomycetes</taxon>
        <taxon>Eurotiomycetidae</taxon>
        <taxon>Eurotiales</taxon>
        <taxon>Trichocomaceae</taxon>
        <taxon>Talaromyces</taxon>
        <taxon>Talaromyces sect. Talaromyces</taxon>
    </lineage>
</organism>
<evidence type="ECO:0000256" key="1">
    <source>
        <dbReference type="ARBA" id="ARBA00004141"/>
    </source>
</evidence>
<feature type="compositionally biased region" description="Polar residues" evidence="6">
    <location>
        <begin position="1"/>
        <end position="14"/>
    </location>
</feature>
<keyword evidence="4 7" id="KW-1133">Transmembrane helix</keyword>
<dbReference type="InterPro" id="IPR036259">
    <property type="entry name" value="MFS_trans_sf"/>
</dbReference>
<dbReference type="GO" id="GO:0022857">
    <property type="term" value="F:transmembrane transporter activity"/>
    <property type="evidence" value="ECO:0007669"/>
    <property type="project" value="InterPro"/>
</dbReference>
<evidence type="ECO:0000313" key="9">
    <source>
        <dbReference type="EMBL" id="GAM43177.1"/>
    </source>
</evidence>
<evidence type="ECO:0000256" key="4">
    <source>
        <dbReference type="ARBA" id="ARBA00022989"/>
    </source>
</evidence>
<dbReference type="EMBL" id="DF933843">
    <property type="protein sequence ID" value="GAM43177.1"/>
    <property type="molecule type" value="Genomic_DNA"/>
</dbReference>
<dbReference type="GO" id="GO:0016020">
    <property type="term" value="C:membrane"/>
    <property type="evidence" value="ECO:0007669"/>
    <property type="project" value="UniProtKB-SubCell"/>
</dbReference>
<sequence length="521" mass="56504">MSELNSSETITASTDDLERTYDDERKGAHQEEPVPPMADHGNDSSNYSDELQNIISSWNSHEHREHPYNLPRWRINATAVLLAMLAFLVPFSSAIMSPATGHIMEEFDSTSELLQAFVVSIFVLGNAFGPLVWAPLSEIYGRLYIYHGTNIAFVALTVGCALAPSLSALIALRFLAGLFGGTVLANGGASIADMMPPSKRGLFMGLFILGPVMGPALGPICGGFLSTAKGWRWVFWLVAIVGGFVAIIMGLITRETYAPVLLHRKLDRVRQHKGLPDGGLSVNQDTDTTVTWRTILWRGIVRPMKLLVRSPISALCAIYMAIAYGILNLLITSISIVYQASYGWSTNISGLAFIGLGSGTFCGTMIISTTSDRYGASVAARNGVEQRKPEYRLFLLPVGGLLLPAGLFIFGWTAQYTVHWIVPMIGEALTGVGIMIIFMSTTLYLIDSYTIYAASALAANGFMRSIGGGLLPLAGLTMYSNLGVGWGNSVLAFIALTIPPISLVLQRYGENLRKKYEPKTL</sequence>
<dbReference type="PANTHER" id="PTHR23502">
    <property type="entry name" value="MAJOR FACILITATOR SUPERFAMILY"/>
    <property type="match status" value="1"/>
</dbReference>
<feature type="region of interest" description="Disordered" evidence="6">
    <location>
        <begin position="1"/>
        <end position="46"/>
    </location>
</feature>
<accession>A0A0B8N4V6</accession>
<dbReference type="AlphaFoldDB" id="A0A0B8N4V6"/>
<reference evidence="10" key="1">
    <citation type="journal article" date="2015" name="Genome Announc.">
        <title>Draft genome sequence of Talaromyces cellulolyticus strain Y-94, a source of lignocellulosic biomass-degrading enzymes.</title>
        <authorList>
            <person name="Fujii T."/>
            <person name="Koike H."/>
            <person name="Sawayama S."/>
            <person name="Yano S."/>
            <person name="Inoue H."/>
        </authorList>
    </citation>
    <scope>NUCLEOTIDE SEQUENCE [LARGE SCALE GENOMIC DNA]</scope>
    <source>
        <strain evidence="10">Y-94</strain>
    </source>
</reference>
<evidence type="ECO:0000256" key="3">
    <source>
        <dbReference type="ARBA" id="ARBA00022692"/>
    </source>
</evidence>
<name>A0A0B8N4V6_TALPI</name>
<gene>
    <name evidence="9" type="ORF">TCE0_047r17770</name>
</gene>
<feature type="transmembrane region" description="Helical" evidence="7">
    <location>
        <begin position="73"/>
        <end position="96"/>
    </location>
</feature>
<dbReference type="InterPro" id="IPR020846">
    <property type="entry name" value="MFS_dom"/>
</dbReference>
<feature type="transmembrane region" description="Helical" evidence="7">
    <location>
        <begin position="231"/>
        <end position="252"/>
    </location>
</feature>
<feature type="transmembrane region" description="Helical" evidence="7">
    <location>
        <begin position="420"/>
        <end position="445"/>
    </location>
</feature>
<dbReference type="FunFam" id="1.20.1250.20:FF:000011">
    <property type="entry name" value="MFS multidrug transporter, putative"/>
    <property type="match status" value="1"/>
</dbReference>
<dbReference type="Pfam" id="PF07690">
    <property type="entry name" value="MFS_1"/>
    <property type="match status" value="1"/>
</dbReference>
<feature type="transmembrane region" description="Helical" evidence="7">
    <location>
        <begin position="116"/>
        <end position="136"/>
    </location>
</feature>
<evidence type="ECO:0000313" key="10">
    <source>
        <dbReference type="Proteomes" id="UP000053095"/>
    </source>
</evidence>
<dbReference type="Proteomes" id="UP000053095">
    <property type="component" value="Unassembled WGS sequence"/>
</dbReference>
<evidence type="ECO:0000259" key="8">
    <source>
        <dbReference type="PROSITE" id="PS50850"/>
    </source>
</evidence>
<evidence type="ECO:0000256" key="2">
    <source>
        <dbReference type="ARBA" id="ARBA00008335"/>
    </source>
</evidence>
<feature type="domain" description="Major facilitator superfamily (MFS) profile" evidence="8">
    <location>
        <begin position="78"/>
        <end position="512"/>
    </location>
</feature>
<dbReference type="SUPFAM" id="SSF103473">
    <property type="entry name" value="MFS general substrate transporter"/>
    <property type="match status" value="1"/>
</dbReference>
<dbReference type="Gene3D" id="1.20.1250.20">
    <property type="entry name" value="MFS general substrate transporter like domains"/>
    <property type="match status" value="1"/>
</dbReference>
<feature type="compositionally biased region" description="Basic and acidic residues" evidence="6">
    <location>
        <begin position="16"/>
        <end position="32"/>
    </location>
</feature>
<comment type="similarity">
    <text evidence="2">Belongs to the major facilitator superfamily.</text>
</comment>
<dbReference type="InterPro" id="IPR011701">
    <property type="entry name" value="MFS"/>
</dbReference>
<evidence type="ECO:0000256" key="5">
    <source>
        <dbReference type="ARBA" id="ARBA00023136"/>
    </source>
</evidence>
<keyword evidence="5 7" id="KW-0472">Membrane</keyword>
<feature type="transmembrane region" description="Helical" evidence="7">
    <location>
        <begin position="170"/>
        <end position="189"/>
    </location>
</feature>
<feature type="transmembrane region" description="Helical" evidence="7">
    <location>
        <begin position="391"/>
        <end position="414"/>
    </location>
</feature>
<dbReference type="CDD" id="cd17323">
    <property type="entry name" value="MFS_Tpo1_MDR_like"/>
    <property type="match status" value="1"/>
</dbReference>
<dbReference type="PROSITE" id="PS50850">
    <property type="entry name" value="MFS"/>
    <property type="match status" value="1"/>
</dbReference>